<feature type="non-terminal residue" evidence="1">
    <location>
        <position position="271"/>
    </location>
</feature>
<sequence length="271" mass="31388">ASDLDYKVFERVFPIIYDSRNGINVPFVFGRGNTIFSPIDLGYVFSTSSMDKIIADARKIHDCFEDPSISFFWHPYLTGNEELGIAALEKIIDSLTEIGYEFHSIYDLLQEERSFQEKIVLAKASFQKGVTLPAYSKDKYFSHQINEELDNLADIGAEWVRIQTFLYQNNIHSSSIFSDRDKTASDESLEYIVNKLHQKGFKVLLEPVVNLEYTKSGEWMGTIAPDNWDSWFESYNALIEHYAKLAQKNEIEEFVVGVELNSTHRFKEKWE</sequence>
<dbReference type="InterPro" id="IPR055151">
    <property type="entry name" value="GH113"/>
</dbReference>
<feature type="non-terminal residue" evidence="1">
    <location>
        <position position="1"/>
    </location>
</feature>
<dbReference type="Gene3D" id="3.20.20.80">
    <property type="entry name" value="Glycosidases"/>
    <property type="match status" value="1"/>
</dbReference>
<organism evidence="1">
    <name type="scientific">marine sediment metagenome</name>
    <dbReference type="NCBI Taxonomy" id="412755"/>
    <lineage>
        <taxon>unclassified sequences</taxon>
        <taxon>metagenomes</taxon>
        <taxon>ecological metagenomes</taxon>
    </lineage>
</organism>
<dbReference type="InterPro" id="IPR017853">
    <property type="entry name" value="GH"/>
</dbReference>
<reference evidence="1" key="1">
    <citation type="journal article" date="2014" name="Front. Microbiol.">
        <title>High frequency of phylogenetically diverse reductive dehalogenase-homologous genes in deep subseafloor sedimentary metagenomes.</title>
        <authorList>
            <person name="Kawai M."/>
            <person name="Futagami T."/>
            <person name="Toyoda A."/>
            <person name="Takaki Y."/>
            <person name="Nishi S."/>
            <person name="Hori S."/>
            <person name="Arai W."/>
            <person name="Tsubouchi T."/>
            <person name="Morono Y."/>
            <person name="Uchiyama I."/>
            <person name="Ito T."/>
            <person name="Fujiyama A."/>
            <person name="Inagaki F."/>
            <person name="Takami H."/>
        </authorList>
    </citation>
    <scope>NUCLEOTIDE SEQUENCE</scope>
    <source>
        <strain evidence="1">Expedition CK06-06</strain>
    </source>
</reference>
<protein>
    <submittedName>
        <fullName evidence="1">Uncharacterized protein</fullName>
    </submittedName>
</protein>
<name>X1SHC2_9ZZZZ</name>
<comment type="caution">
    <text evidence="1">The sequence shown here is derived from an EMBL/GenBank/DDBJ whole genome shotgun (WGS) entry which is preliminary data.</text>
</comment>
<dbReference type="EMBL" id="BARW01010620">
    <property type="protein sequence ID" value="GAI78511.1"/>
    <property type="molecule type" value="Genomic_DNA"/>
</dbReference>
<dbReference type="AlphaFoldDB" id="X1SHC2"/>
<dbReference type="SUPFAM" id="SSF51445">
    <property type="entry name" value="(Trans)glycosidases"/>
    <property type="match status" value="1"/>
</dbReference>
<dbReference type="Pfam" id="PF22612">
    <property type="entry name" value="GH113"/>
    <property type="match status" value="1"/>
</dbReference>
<accession>X1SHC2</accession>
<evidence type="ECO:0000313" key="1">
    <source>
        <dbReference type="EMBL" id="GAI78511.1"/>
    </source>
</evidence>
<gene>
    <name evidence="1" type="ORF">S12H4_20834</name>
</gene>
<proteinExistence type="predicted"/>